<name>A0A7Z7J5H5_9BURK</name>
<reference evidence="1" key="1">
    <citation type="submission" date="2018-01" db="EMBL/GenBank/DDBJ databases">
        <authorList>
            <person name="Clerissi C."/>
        </authorList>
    </citation>
    <scope>NUCLEOTIDE SEQUENCE [LARGE SCALE GENOMIC DNA]</scope>
    <source>
        <strain evidence="1">Cupriavidus taiwanensis STM 6021</strain>
    </source>
</reference>
<organism evidence="1">
    <name type="scientific">Cupriavidus taiwanensis</name>
    <dbReference type="NCBI Taxonomy" id="164546"/>
    <lineage>
        <taxon>Bacteria</taxon>
        <taxon>Pseudomonadati</taxon>
        <taxon>Pseudomonadota</taxon>
        <taxon>Betaproteobacteria</taxon>
        <taxon>Burkholderiales</taxon>
        <taxon>Burkholderiaceae</taxon>
        <taxon>Cupriavidus</taxon>
    </lineage>
</organism>
<comment type="caution">
    <text evidence="1">The sequence shown here is derived from an EMBL/GenBank/DDBJ whole genome shotgun (WGS) entry which is preliminary data.</text>
</comment>
<dbReference type="Proteomes" id="UP000257139">
    <property type="component" value="Chromosome CBM2594_a"/>
</dbReference>
<dbReference type="AlphaFoldDB" id="A0A7Z7J5H5"/>
<sequence>MKRGFFAPWRRLGLWQPSQRCTRGASRSVRKRSAKVYAAPYKEREIVAAPARAAPHKARVAAAL</sequence>
<evidence type="ECO:0000313" key="1">
    <source>
        <dbReference type="EMBL" id="SPC08794.1"/>
    </source>
</evidence>
<accession>A0A7Z7J5H5</accession>
<dbReference type="EMBL" id="OGUU01000008">
    <property type="protein sequence ID" value="SPC08794.1"/>
    <property type="molecule type" value="Genomic_DNA"/>
</dbReference>
<gene>
    <name evidence="1" type="ORF">CBM2594_A40117</name>
</gene>
<protein>
    <submittedName>
        <fullName evidence="1">Uncharacterized protein</fullName>
    </submittedName>
</protein>
<proteinExistence type="predicted"/>